<proteinExistence type="predicted"/>
<dbReference type="EMBL" id="CAJVQC010000397">
    <property type="protein sequence ID" value="CAG8469422.1"/>
    <property type="molecule type" value="Genomic_DNA"/>
</dbReference>
<protein>
    <submittedName>
        <fullName evidence="1">13567_t:CDS:1</fullName>
    </submittedName>
</protein>
<comment type="caution">
    <text evidence="1">The sequence shown here is derived from an EMBL/GenBank/DDBJ whole genome shotgun (WGS) entry which is preliminary data.</text>
</comment>
<name>A0ACA9KER9_9GLOM</name>
<sequence length="121" mass="14258">MLDILVVKNRDLFSLYLQDNDWLVVNIMIQLLEPIFIATEILSILMYPTISDIRLTIIKYWEHINKSTTIGTLLDPQSKTKTFIDMNQRENAITLLHNRIELYKNNTDIQSVHNLQTKKNK</sequence>
<evidence type="ECO:0000313" key="2">
    <source>
        <dbReference type="Proteomes" id="UP000789920"/>
    </source>
</evidence>
<organism evidence="1 2">
    <name type="scientific">Racocetra persica</name>
    <dbReference type="NCBI Taxonomy" id="160502"/>
    <lineage>
        <taxon>Eukaryota</taxon>
        <taxon>Fungi</taxon>
        <taxon>Fungi incertae sedis</taxon>
        <taxon>Mucoromycota</taxon>
        <taxon>Glomeromycotina</taxon>
        <taxon>Glomeromycetes</taxon>
        <taxon>Diversisporales</taxon>
        <taxon>Gigasporaceae</taxon>
        <taxon>Racocetra</taxon>
    </lineage>
</organism>
<dbReference type="Proteomes" id="UP000789920">
    <property type="component" value="Unassembled WGS sequence"/>
</dbReference>
<accession>A0ACA9KER9</accession>
<keyword evidence="2" id="KW-1185">Reference proteome</keyword>
<evidence type="ECO:0000313" key="1">
    <source>
        <dbReference type="EMBL" id="CAG8469422.1"/>
    </source>
</evidence>
<reference evidence="1" key="1">
    <citation type="submission" date="2021-06" db="EMBL/GenBank/DDBJ databases">
        <authorList>
            <person name="Kallberg Y."/>
            <person name="Tangrot J."/>
            <person name="Rosling A."/>
        </authorList>
    </citation>
    <scope>NUCLEOTIDE SEQUENCE</scope>
    <source>
        <strain evidence="1">MA461A</strain>
    </source>
</reference>
<gene>
    <name evidence="1" type="ORF">RPERSI_LOCUS510</name>
</gene>